<dbReference type="InterPro" id="IPR011989">
    <property type="entry name" value="ARM-like"/>
</dbReference>
<dbReference type="SUPFAM" id="SSF48371">
    <property type="entry name" value="ARM repeat"/>
    <property type="match status" value="1"/>
</dbReference>
<dbReference type="Gene3D" id="1.25.10.10">
    <property type="entry name" value="Leucine-rich Repeat Variant"/>
    <property type="match status" value="1"/>
</dbReference>
<feature type="transmembrane region" description="Helical" evidence="1">
    <location>
        <begin position="6"/>
        <end position="29"/>
    </location>
</feature>
<evidence type="ECO:0000256" key="1">
    <source>
        <dbReference type="SAM" id="Phobius"/>
    </source>
</evidence>
<accession>A0AAU7VMI9</accession>
<protein>
    <submittedName>
        <fullName evidence="2">HEAT repeat domain-containing protein</fullName>
    </submittedName>
</protein>
<dbReference type="EMBL" id="CP158367">
    <property type="protein sequence ID" value="XBX75275.1"/>
    <property type="molecule type" value="Genomic_DNA"/>
</dbReference>
<gene>
    <name evidence="2" type="ORF">PRVXT_000389</name>
</gene>
<keyword evidence="1" id="KW-0812">Transmembrane</keyword>
<keyword evidence="1" id="KW-1133">Transmembrane helix</keyword>
<sequence length="362" mass="41922">MSSTVLLITYITIIILSIANVIILFFTLFKFFNDKLKYNRYVKAYQEMEPSVLAYVQKRRNLSRKLKGKIKDSYYKKIVLDILLDYSQENNKDISHVFEELDYHTYLINKGEKKLTFSIIKKLGITRSFYAYSILTTGTQDKNFEKCYACYYAISQLNLNQEQKEKVLNSLVYSNIQRDRITEIVENLKFTTEQLVALLEEQTTELGKVVLIRSLKSSSNIKGYVKNFRIGNYLYDESMEVRIATINTLAFIGDPVFLPSLRRLYFKDKAWQVRAAIAKVMHRFSHSEAIGISTDMVNDKWWWVKFNAIEGLSRMGVEGVEALVDVSLTSSDKQSANLAYYILNANNAVYKTVKGYSVSDDE</sequence>
<organism evidence="2">
    <name type="scientific">Proteinivorax tanatarense</name>
    <dbReference type="NCBI Taxonomy" id="1260629"/>
    <lineage>
        <taxon>Bacteria</taxon>
        <taxon>Bacillati</taxon>
        <taxon>Bacillota</taxon>
        <taxon>Clostridia</taxon>
        <taxon>Eubacteriales</taxon>
        <taxon>Proteinivoracaceae</taxon>
        <taxon>Proteinivorax</taxon>
    </lineage>
</organism>
<reference evidence="2" key="1">
    <citation type="journal article" date="2013" name="Extremophiles">
        <title>Proteinivorax tanatarense gen. nov., sp. nov., an anaerobic, haloalkaliphilic, proteolytic bacterium isolated from a decaying algal bloom, and proposal of Proteinivoraceae fam. nov.</title>
        <authorList>
            <person name="Kevbrin V."/>
            <person name="Boltyanskaya Y."/>
            <person name="Zhilina T."/>
            <person name="Kolganova T."/>
            <person name="Lavrentjeva E."/>
            <person name="Kuznetsov B."/>
        </authorList>
    </citation>
    <scope>NUCLEOTIDE SEQUENCE</scope>
    <source>
        <strain evidence="2">Z-910T</strain>
    </source>
</reference>
<reference evidence="2" key="2">
    <citation type="submission" date="2024-06" db="EMBL/GenBank/DDBJ databases">
        <authorList>
            <person name="Petrova K.O."/>
            <person name="Toshchakov S.V."/>
            <person name="Boltjanskaja Y.V."/>
            <person name="Kevbrin V."/>
        </authorList>
    </citation>
    <scope>NUCLEOTIDE SEQUENCE</scope>
    <source>
        <strain evidence="2">Z-910T</strain>
    </source>
</reference>
<keyword evidence="1" id="KW-0472">Membrane</keyword>
<dbReference type="RefSeq" id="WP_350344020.1">
    <property type="nucleotide sequence ID" value="NZ_CP158367.1"/>
</dbReference>
<name>A0AAU7VMI9_9FIRM</name>
<proteinExistence type="predicted"/>
<dbReference type="AlphaFoldDB" id="A0AAU7VMI9"/>
<dbReference type="InterPro" id="IPR016024">
    <property type="entry name" value="ARM-type_fold"/>
</dbReference>
<evidence type="ECO:0000313" key="2">
    <source>
        <dbReference type="EMBL" id="XBX75275.1"/>
    </source>
</evidence>